<protein>
    <submittedName>
        <fullName evidence="1">Uncharacterized protein</fullName>
    </submittedName>
</protein>
<sequence>MWPDLEQKIVAALPRDERFAGGFTVMRATTGRDAVSSDAPAQRRPQVLAGEGGLWGAVLSAFFKGVINDVGSPSTRESIEDPAVRPKRQQRNASFFGGWDSLAGQWLAAAQPRSRAGLVTAVVLTDKQLRFVYVPSRRLTGRLGDTVELGASFSRDSLTWTRRRNTALDVQFGFSDGSWGTVVVAPEEDFLKAFPGTLGHEEPIP</sequence>
<reference evidence="1 2" key="1">
    <citation type="submission" date="2023-08" db="EMBL/GenBank/DDBJ databases">
        <authorList>
            <person name="Sharma P."/>
            <person name="Verma V."/>
            <person name="Mohan M.K."/>
            <person name="Dubey A.K."/>
        </authorList>
    </citation>
    <scope>NUCLEOTIDE SEQUENCE [LARGE SCALE GENOMIC DNA]</scope>
    <source>
        <strain evidence="1 2">ADP4</strain>
    </source>
</reference>
<evidence type="ECO:0000313" key="1">
    <source>
        <dbReference type="EMBL" id="MEF3116899.1"/>
    </source>
</evidence>
<comment type="caution">
    <text evidence="1">The sequence shown here is derived from an EMBL/GenBank/DDBJ whole genome shotgun (WGS) entry which is preliminary data.</text>
</comment>
<dbReference type="RefSeq" id="WP_331788476.1">
    <property type="nucleotide sequence ID" value="NZ_JAVFKM010000015.1"/>
</dbReference>
<proteinExistence type="predicted"/>
<dbReference type="Proteomes" id="UP001348265">
    <property type="component" value="Unassembled WGS sequence"/>
</dbReference>
<gene>
    <name evidence="1" type="ORF">RB636_27380</name>
</gene>
<accession>A0ABU7X0H3</accession>
<evidence type="ECO:0000313" key="2">
    <source>
        <dbReference type="Proteomes" id="UP001348265"/>
    </source>
</evidence>
<dbReference type="EMBL" id="JAVFKM010000015">
    <property type="protein sequence ID" value="MEF3116899.1"/>
    <property type="molecule type" value="Genomic_DNA"/>
</dbReference>
<keyword evidence="2" id="KW-1185">Reference proteome</keyword>
<name>A0ABU7X0H3_9ACTN</name>
<organism evidence="1 2">
    <name type="scientific">Streptomyces chrestomyceticus</name>
    <dbReference type="NCBI Taxonomy" id="68185"/>
    <lineage>
        <taxon>Bacteria</taxon>
        <taxon>Bacillati</taxon>
        <taxon>Actinomycetota</taxon>
        <taxon>Actinomycetes</taxon>
        <taxon>Kitasatosporales</taxon>
        <taxon>Streptomycetaceae</taxon>
        <taxon>Streptomyces</taxon>
    </lineage>
</organism>